<accession>A0A218WGW3</accession>
<organism evidence="1 2">
    <name type="scientific">Punica granatum</name>
    <name type="common">Pomegranate</name>
    <dbReference type="NCBI Taxonomy" id="22663"/>
    <lineage>
        <taxon>Eukaryota</taxon>
        <taxon>Viridiplantae</taxon>
        <taxon>Streptophyta</taxon>
        <taxon>Embryophyta</taxon>
        <taxon>Tracheophyta</taxon>
        <taxon>Spermatophyta</taxon>
        <taxon>Magnoliopsida</taxon>
        <taxon>eudicotyledons</taxon>
        <taxon>Gunneridae</taxon>
        <taxon>Pentapetalae</taxon>
        <taxon>rosids</taxon>
        <taxon>malvids</taxon>
        <taxon>Myrtales</taxon>
        <taxon>Lythraceae</taxon>
        <taxon>Punica</taxon>
    </lineage>
</organism>
<evidence type="ECO:0008006" key="3">
    <source>
        <dbReference type="Google" id="ProtNLM"/>
    </source>
</evidence>
<gene>
    <name evidence="1" type="ORF">CDL15_Pgr017960</name>
</gene>
<dbReference type="Proteomes" id="UP000197138">
    <property type="component" value="Unassembled WGS sequence"/>
</dbReference>
<name>A0A218WGW3_PUNGR</name>
<sequence>MPLAHHGASSTYLLRLASSSTPPAHSGTLPLLVPSSAAQAPSTSSELARIAVLEGAFSLIVADITKMMALLIGPNRTSSNSTLPPGYGPTSYPTPWVPPTHVPESGDAPAIHVSTVHLVNLPPPPETLPVIIPLPPTAISTLNLTMLVPSPMSIPISAPVYAAPPPMVFSMPIAHAPAHTTEPFPFPTLQPHISPPY</sequence>
<reference evidence="2" key="1">
    <citation type="journal article" date="2017" name="Plant J.">
        <title>The pomegranate (Punica granatum L.) genome and the genomics of punicalagin biosynthesis.</title>
        <authorList>
            <person name="Qin G."/>
            <person name="Xu C."/>
            <person name="Ming R."/>
            <person name="Tang H."/>
            <person name="Guyot R."/>
            <person name="Kramer E.M."/>
            <person name="Hu Y."/>
            <person name="Yi X."/>
            <person name="Qi Y."/>
            <person name="Xu X."/>
            <person name="Gao Z."/>
            <person name="Pan H."/>
            <person name="Jian J."/>
            <person name="Tian Y."/>
            <person name="Yue Z."/>
            <person name="Xu Y."/>
        </authorList>
    </citation>
    <scope>NUCLEOTIDE SEQUENCE [LARGE SCALE GENOMIC DNA]</scope>
    <source>
        <strain evidence="2">cv. Dabenzi</strain>
    </source>
</reference>
<dbReference type="AlphaFoldDB" id="A0A218WGW3"/>
<evidence type="ECO:0000313" key="2">
    <source>
        <dbReference type="Proteomes" id="UP000197138"/>
    </source>
</evidence>
<proteinExistence type="predicted"/>
<comment type="caution">
    <text evidence="1">The sequence shown here is derived from an EMBL/GenBank/DDBJ whole genome shotgun (WGS) entry which is preliminary data.</text>
</comment>
<dbReference type="EMBL" id="MTKT01004293">
    <property type="protein sequence ID" value="OWM72077.1"/>
    <property type="molecule type" value="Genomic_DNA"/>
</dbReference>
<evidence type="ECO:0000313" key="1">
    <source>
        <dbReference type="EMBL" id="OWM72077.1"/>
    </source>
</evidence>
<protein>
    <recommendedName>
        <fullName evidence="3">Extensin-like</fullName>
    </recommendedName>
</protein>